<dbReference type="InterPro" id="IPR038732">
    <property type="entry name" value="HpyO/CreE_NAD-binding"/>
</dbReference>
<name>A0A1G8CNS2_9PSEU</name>
<gene>
    <name evidence="2" type="ORF">SAMN05216553_12322</name>
</gene>
<evidence type="ECO:0000313" key="3">
    <source>
        <dbReference type="Proteomes" id="UP000199623"/>
    </source>
</evidence>
<dbReference type="Pfam" id="PF13454">
    <property type="entry name" value="NAD_binding_9"/>
    <property type="match status" value="1"/>
</dbReference>
<proteinExistence type="predicted"/>
<dbReference type="Proteomes" id="UP000199623">
    <property type="component" value="Unassembled WGS sequence"/>
</dbReference>
<feature type="domain" description="FAD-dependent urate hydroxylase HpyO/Asp monooxygenase CreE-like FAD/NAD(P)-binding" evidence="1">
    <location>
        <begin position="5"/>
        <end position="156"/>
    </location>
</feature>
<dbReference type="PANTHER" id="PTHR40254">
    <property type="entry name" value="BLR0577 PROTEIN"/>
    <property type="match status" value="1"/>
</dbReference>
<organism evidence="2 3">
    <name type="scientific">Lentzea fradiae</name>
    <dbReference type="NCBI Taxonomy" id="200378"/>
    <lineage>
        <taxon>Bacteria</taxon>
        <taxon>Bacillati</taxon>
        <taxon>Actinomycetota</taxon>
        <taxon>Actinomycetes</taxon>
        <taxon>Pseudonocardiales</taxon>
        <taxon>Pseudonocardiaceae</taxon>
        <taxon>Lentzea</taxon>
    </lineage>
</organism>
<dbReference type="Gene3D" id="3.50.50.60">
    <property type="entry name" value="FAD/NAD(P)-binding domain"/>
    <property type="match status" value="1"/>
</dbReference>
<dbReference type="EMBL" id="FNCC01000023">
    <property type="protein sequence ID" value="SDH46510.1"/>
    <property type="molecule type" value="Genomic_DNA"/>
</dbReference>
<dbReference type="OrthoDB" id="101972at2"/>
<reference evidence="3" key="1">
    <citation type="submission" date="2016-10" db="EMBL/GenBank/DDBJ databases">
        <authorList>
            <person name="Varghese N."/>
            <person name="Submissions S."/>
        </authorList>
    </citation>
    <scope>NUCLEOTIDE SEQUENCE [LARGE SCALE GENOMIC DNA]</scope>
    <source>
        <strain evidence="3">CGMCC 4.3506</strain>
    </source>
</reference>
<accession>A0A1G8CNS2</accession>
<keyword evidence="3" id="KW-1185">Reference proteome</keyword>
<sequence length="512" mass="54828">MLELAVIGGGPSAVCVLAALTRRLAPLAEVSVTVFEPGPHLWRGRVFQPDGDEVLANVPMEDMSAHAGDAEHGVNWLHRNGFASLASDTAVPSRWQVGRYLEDTAEQAVAELSELGSRVRIRREAVTGLVLTEGRFWAHGDRWHQGPFDQVVLCVGGAPSYDHYGLSGAEGYVGNPYPIRDSLARVPANARVGVVGSGLTAIDVVMGLRARGHQGPVTLVSRNGKLPAVRRRPAHRELGHLTVRRVEEITAKNGGLTFDDVVRLATAELVDAGASVEAVASDLCSTAPAVRKLREDLARARECDDPGWSLLRDGMVACGQDAWYLLSDADKDRVRTHHQTLMRHCCPMPAANADRLVEMFDSGQLAVTGGVRSISPRSGGGFDIDADLAGPVDVVISASTPAQREVPPTARPLLESMRSQGLLVEHRFGGVRIDRTTSNLTTWRGGADRRLHALGDLTSGAYLFTFGMPVLAARADLIAHNIATGLQKGISRDHVSVRNGQGVADDQTAGLR</sequence>
<dbReference type="AlphaFoldDB" id="A0A1G8CNS2"/>
<dbReference type="RefSeq" id="WP_090059650.1">
    <property type="nucleotide sequence ID" value="NZ_FNCC01000023.1"/>
</dbReference>
<dbReference type="STRING" id="200378.SAMN05216553_12322"/>
<protein>
    <submittedName>
        <fullName evidence="2">Uncharacterized NAD(P)/FAD-binding protein YdhS</fullName>
    </submittedName>
</protein>
<evidence type="ECO:0000259" key="1">
    <source>
        <dbReference type="Pfam" id="PF13454"/>
    </source>
</evidence>
<dbReference type="InterPro" id="IPR052189">
    <property type="entry name" value="L-asp_N-monooxygenase_NS-form"/>
</dbReference>
<dbReference type="SUPFAM" id="SSF51905">
    <property type="entry name" value="FAD/NAD(P)-binding domain"/>
    <property type="match status" value="1"/>
</dbReference>
<dbReference type="InterPro" id="IPR036188">
    <property type="entry name" value="FAD/NAD-bd_sf"/>
</dbReference>
<dbReference type="PANTHER" id="PTHR40254:SF1">
    <property type="entry name" value="BLR0577 PROTEIN"/>
    <property type="match status" value="1"/>
</dbReference>
<evidence type="ECO:0000313" key="2">
    <source>
        <dbReference type="EMBL" id="SDH46510.1"/>
    </source>
</evidence>